<evidence type="ECO:0000256" key="5">
    <source>
        <dbReference type="ARBA" id="ARBA00022801"/>
    </source>
</evidence>
<reference evidence="11 12" key="1">
    <citation type="submission" date="2013-08" db="EMBL/GenBank/DDBJ databases">
        <authorList>
            <person name="Stouthamer R."/>
            <person name="Nunney L."/>
        </authorList>
    </citation>
    <scope>NUCLEOTIDE SEQUENCE [LARGE SCALE GENOMIC DNA]</scope>
    <source>
        <strain evidence="12">ann-1</strain>
    </source>
</reference>
<dbReference type="PANTHER" id="PTHR30616:SF2">
    <property type="entry name" value="PURINE NUCLEOSIDE PHOSPHORYLASE LACC1"/>
    <property type="match status" value="1"/>
</dbReference>
<evidence type="ECO:0000256" key="6">
    <source>
        <dbReference type="ARBA" id="ARBA00022833"/>
    </source>
</evidence>
<dbReference type="PANTHER" id="PTHR30616">
    <property type="entry name" value="UNCHARACTERIZED PROTEIN YFIH"/>
    <property type="match status" value="1"/>
</dbReference>
<evidence type="ECO:0000256" key="4">
    <source>
        <dbReference type="ARBA" id="ARBA00022723"/>
    </source>
</evidence>
<dbReference type="SUPFAM" id="SSF64438">
    <property type="entry name" value="CNF1/YfiH-like putative cysteine hydrolases"/>
    <property type="match status" value="1"/>
</dbReference>
<dbReference type="GO" id="GO:0005507">
    <property type="term" value="F:copper ion binding"/>
    <property type="evidence" value="ECO:0007669"/>
    <property type="project" value="TreeGrafter"/>
</dbReference>
<dbReference type="InterPro" id="IPR038371">
    <property type="entry name" value="Cu_polyphenol_OxRdtase_sf"/>
</dbReference>
<evidence type="ECO:0000313" key="12">
    <source>
        <dbReference type="Proteomes" id="UP000027215"/>
    </source>
</evidence>
<keyword evidence="6" id="KW-0862">Zinc</keyword>
<evidence type="ECO:0000256" key="7">
    <source>
        <dbReference type="ARBA" id="ARBA00047989"/>
    </source>
</evidence>
<dbReference type="GO" id="GO:0017061">
    <property type="term" value="F:S-methyl-5-thioadenosine phosphorylase activity"/>
    <property type="evidence" value="ECO:0007669"/>
    <property type="project" value="UniProtKB-EC"/>
</dbReference>
<comment type="catalytic activity">
    <reaction evidence="8">
        <text>adenosine + phosphate = alpha-D-ribose 1-phosphate + adenine</text>
        <dbReference type="Rhea" id="RHEA:27642"/>
        <dbReference type="ChEBI" id="CHEBI:16335"/>
        <dbReference type="ChEBI" id="CHEBI:16708"/>
        <dbReference type="ChEBI" id="CHEBI:43474"/>
        <dbReference type="ChEBI" id="CHEBI:57720"/>
        <dbReference type="EC" id="2.4.2.1"/>
    </reaction>
    <physiologicalReaction direction="left-to-right" evidence="8">
        <dbReference type="Rhea" id="RHEA:27643"/>
    </physiologicalReaction>
</comment>
<comment type="similarity">
    <text evidence="2 10">Belongs to the purine nucleoside phosphorylase YfiH/LACC1 family.</text>
</comment>
<dbReference type="AlphaFoldDB" id="A0A060GZF2"/>
<dbReference type="InterPro" id="IPR011324">
    <property type="entry name" value="Cytotoxic_necrot_fac-like_cat"/>
</dbReference>
<dbReference type="HOGENOM" id="CLU_065784_1_1_6"/>
<name>A0A060GZF2_XYLFS</name>
<accession>A0A060GZF2</accession>
<dbReference type="InterPro" id="IPR003730">
    <property type="entry name" value="Cu_polyphenol_OxRdtase"/>
</dbReference>
<dbReference type="KEGG" id="xfs:D934_05480"/>
<dbReference type="Pfam" id="PF02578">
    <property type="entry name" value="Cu-oxidase_4"/>
    <property type="match status" value="1"/>
</dbReference>
<dbReference type="Proteomes" id="UP000027215">
    <property type="component" value="Chromosome"/>
</dbReference>
<sequence length="260" mass="27682">MGKFPSWVLVADWPPPPGVMALSTLRDGPGVSVAPFDRLNLGNCSGVAGDAPVCVERNRSRLVQMLGLPSVPHWLRQVHGVEVLRVDALTQSIARMVEPTADAAVTSVPGAVLAILTADCLPVVLAAVDGSEIGVVHAGWRGLADDVLERTVAALRTSPECLQAWLGPAAGPQAYEVGVDVYAAFVERDSGAACAFSVIRPGHWYVDLYALARQRLMRAGLSAVSIYGGGLCTISDPQRFFSHRRDRRSGRFATLAWIGC</sequence>
<evidence type="ECO:0000256" key="2">
    <source>
        <dbReference type="ARBA" id="ARBA00007353"/>
    </source>
</evidence>
<evidence type="ECO:0000256" key="1">
    <source>
        <dbReference type="ARBA" id="ARBA00000553"/>
    </source>
</evidence>
<dbReference type="GO" id="GO:0016787">
    <property type="term" value="F:hydrolase activity"/>
    <property type="evidence" value="ECO:0007669"/>
    <property type="project" value="UniProtKB-KW"/>
</dbReference>
<proteinExistence type="inferred from homology"/>
<comment type="catalytic activity">
    <reaction evidence="7">
        <text>adenosine + H2O + H(+) = inosine + NH4(+)</text>
        <dbReference type="Rhea" id="RHEA:24408"/>
        <dbReference type="ChEBI" id="CHEBI:15377"/>
        <dbReference type="ChEBI" id="CHEBI:15378"/>
        <dbReference type="ChEBI" id="CHEBI:16335"/>
        <dbReference type="ChEBI" id="CHEBI:17596"/>
        <dbReference type="ChEBI" id="CHEBI:28938"/>
        <dbReference type="EC" id="3.5.4.4"/>
    </reaction>
    <physiologicalReaction direction="left-to-right" evidence="7">
        <dbReference type="Rhea" id="RHEA:24409"/>
    </physiologicalReaction>
</comment>
<dbReference type="PATRIC" id="fig|155920.8.peg.1303"/>
<keyword evidence="4" id="KW-0479">Metal-binding</keyword>
<dbReference type="RefSeq" id="WP_020851595.1">
    <property type="nucleotide sequence ID" value="NZ_CP006696.1"/>
</dbReference>
<evidence type="ECO:0000256" key="8">
    <source>
        <dbReference type="ARBA" id="ARBA00048968"/>
    </source>
</evidence>
<evidence type="ECO:0000256" key="10">
    <source>
        <dbReference type="RuleBase" id="RU361274"/>
    </source>
</evidence>
<dbReference type="EMBL" id="CP006696">
    <property type="protein sequence ID" value="AIC09854.1"/>
    <property type="molecule type" value="Genomic_DNA"/>
</dbReference>
<dbReference type="NCBIfam" id="TIGR00726">
    <property type="entry name" value="peptidoglycan editing factor PgeF"/>
    <property type="match status" value="1"/>
</dbReference>
<dbReference type="Gene3D" id="3.60.140.10">
    <property type="entry name" value="CNF1/YfiH-like putative cysteine hydrolases"/>
    <property type="match status" value="1"/>
</dbReference>
<gene>
    <name evidence="11" type="ORF">D934_05480</name>
</gene>
<keyword evidence="3" id="KW-0808">Transferase</keyword>
<comment type="catalytic activity">
    <reaction evidence="1">
        <text>inosine + phosphate = alpha-D-ribose 1-phosphate + hypoxanthine</text>
        <dbReference type="Rhea" id="RHEA:27646"/>
        <dbReference type="ChEBI" id="CHEBI:17368"/>
        <dbReference type="ChEBI" id="CHEBI:17596"/>
        <dbReference type="ChEBI" id="CHEBI:43474"/>
        <dbReference type="ChEBI" id="CHEBI:57720"/>
        <dbReference type="EC" id="2.4.2.1"/>
    </reaction>
    <physiologicalReaction direction="left-to-right" evidence="1">
        <dbReference type="Rhea" id="RHEA:27647"/>
    </physiologicalReaction>
</comment>
<comment type="catalytic activity">
    <reaction evidence="9">
        <text>S-methyl-5'-thioadenosine + phosphate = 5-(methylsulfanyl)-alpha-D-ribose 1-phosphate + adenine</text>
        <dbReference type="Rhea" id="RHEA:11852"/>
        <dbReference type="ChEBI" id="CHEBI:16708"/>
        <dbReference type="ChEBI" id="CHEBI:17509"/>
        <dbReference type="ChEBI" id="CHEBI:43474"/>
        <dbReference type="ChEBI" id="CHEBI:58533"/>
        <dbReference type="EC" id="2.4.2.28"/>
    </reaction>
    <physiologicalReaction direction="left-to-right" evidence="9">
        <dbReference type="Rhea" id="RHEA:11853"/>
    </physiologicalReaction>
</comment>
<organism evidence="11 12">
    <name type="scientific">Xylella fastidiosa subsp. sandyi Ann-1</name>
    <dbReference type="NCBI Taxonomy" id="155920"/>
    <lineage>
        <taxon>Bacteria</taxon>
        <taxon>Pseudomonadati</taxon>
        <taxon>Pseudomonadota</taxon>
        <taxon>Gammaproteobacteria</taxon>
        <taxon>Lysobacterales</taxon>
        <taxon>Lysobacteraceae</taxon>
        <taxon>Xylella</taxon>
    </lineage>
</organism>
<evidence type="ECO:0000256" key="9">
    <source>
        <dbReference type="ARBA" id="ARBA00049893"/>
    </source>
</evidence>
<evidence type="ECO:0000313" key="11">
    <source>
        <dbReference type="EMBL" id="AIC09854.1"/>
    </source>
</evidence>
<evidence type="ECO:0000256" key="3">
    <source>
        <dbReference type="ARBA" id="ARBA00022679"/>
    </source>
</evidence>
<protein>
    <recommendedName>
        <fullName evidence="10">Purine nucleoside phosphorylase</fullName>
    </recommendedName>
</protein>
<keyword evidence="5" id="KW-0378">Hydrolase</keyword>
<dbReference type="CDD" id="cd16833">
    <property type="entry name" value="YfiH"/>
    <property type="match status" value="1"/>
</dbReference>